<name>X8IP77_9FIRM</name>
<feature type="domain" description="Core-binding (CB)" evidence="8">
    <location>
        <begin position="58"/>
        <end position="146"/>
    </location>
</feature>
<dbReference type="InterPro" id="IPR011010">
    <property type="entry name" value="DNA_brk_join_enz"/>
</dbReference>
<comment type="caution">
    <text evidence="9">The sequence shown here is derived from an EMBL/GenBank/DDBJ whole genome shotgun (WGS) entry which is preliminary data.</text>
</comment>
<dbReference type="GO" id="GO:0003677">
    <property type="term" value="F:DNA binding"/>
    <property type="evidence" value="ECO:0007669"/>
    <property type="project" value="UniProtKB-UniRule"/>
</dbReference>
<dbReference type="InterPro" id="IPR028259">
    <property type="entry name" value="AP2-like_int_N"/>
</dbReference>
<reference evidence="9 10" key="1">
    <citation type="submission" date="2014-01" db="EMBL/GenBank/DDBJ databases">
        <authorList>
            <person name="Durkin A.S."/>
            <person name="McCorrison J."/>
            <person name="Torralba M."/>
            <person name="Gillis M."/>
            <person name="Haft D.H."/>
            <person name="Methe B."/>
            <person name="Sutton G."/>
            <person name="Nelson K.E."/>
        </authorList>
    </citation>
    <scope>NUCLEOTIDE SEQUENCE [LARGE SCALE GENOMIC DNA]</scope>
    <source>
        <strain evidence="9 10">ATCC 33093</strain>
    </source>
</reference>
<dbReference type="Pfam" id="PF00589">
    <property type="entry name" value="Phage_integrase"/>
    <property type="match status" value="1"/>
</dbReference>
<dbReference type="PANTHER" id="PTHR30349">
    <property type="entry name" value="PHAGE INTEGRASE-RELATED"/>
    <property type="match status" value="1"/>
</dbReference>
<dbReference type="Gene3D" id="1.10.443.10">
    <property type="entry name" value="Intergrase catalytic core"/>
    <property type="match status" value="1"/>
</dbReference>
<protein>
    <submittedName>
        <fullName evidence="9">Site-specific recombinase, phage integrase family</fullName>
    </submittedName>
</protein>
<dbReference type="InterPro" id="IPR050090">
    <property type="entry name" value="Tyrosine_recombinase_XerCD"/>
</dbReference>
<dbReference type="InterPro" id="IPR002104">
    <property type="entry name" value="Integrase_catalytic"/>
</dbReference>
<dbReference type="SUPFAM" id="SSF56349">
    <property type="entry name" value="DNA breaking-rejoining enzymes"/>
    <property type="match status" value="1"/>
</dbReference>
<evidence type="ECO:0000256" key="2">
    <source>
        <dbReference type="ARBA" id="ARBA00008857"/>
    </source>
</evidence>
<feature type="domain" description="Tyr recombinase" evidence="7">
    <location>
        <begin position="168"/>
        <end position="351"/>
    </location>
</feature>
<dbReference type="Proteomes" id="UP000022645">
    <property type="component" value="Unassembled WGS sequence"/>
</dbReference>
<sequence>MIMPAYKDKERNTWYSSFKYKDWSGKSRSKIKRGFATKKEAQNWESQFKLRESHELDMGFNEFYKLYLEYCEKRLKINTVRTKDQIFTFHILPFFEDRRMNEITPAMITAWQNILLDERDDEGRSYSMTYLKTIHNQLSAIFNHACRFYNLPKNPARTVGNMGKEESEEVEFWTVEEFNRFVVAVEDKPHSSLAFRILFWGGLRLGEMLALTVKDFNFDDNTININKSYQRIDQKDIITTPKTPKAVRVVSMSKTVMEEAQNLIACTYGVGKEDRVFTFSKSFLHHEMKRGCKATGVKKIKVHALRHSAISLLIEKGFSVVDIGNRVGHESSEITFRYAHMFPNKQQEMREMLEEVIENV</sequence>
<dbReference type="InterPro" id="IPR013762">
    <property type="entry name" value="Integrase-like_cat_sf"/>
</dbReference>
<evidence type="ECO:0000313" key="10">
    <source>
        <dbReference type="Proteomes" id="UP000022645"/>
    </source>
</evidence>
<evidence type="ECO:0000256" key="6">
    <source>
        <dbReference type="PROSITE-ProRule" id="PRU01248"/>
    </source>
</evidence>
<evidence type="ECO:0000259" key="7">
    <source>
        <dbReference type="PROSITE" id="PS51898"/>
    </source>
</evidence>
<gene>
    <name evidence="9" type="ORF">HMPREF0581_1037</name>
</gene>
<keyword evidence="3" id="KW-0229">DNA integration</keyword>
<evidence type="ECO:0000256" key="3">
    <source>
        <dbReference type="ARBA" id="ARBA00022908"/>
    </source>
</evidence>
<dbReference type="EMBL" id="JALU01000027">
    <property type="protein sequence ID" value="EUC51590.1"/>
    <property type="molecule type" value="Genomic_DNA"/>
</dbReference>
<dbReference type="PANTHER" id="PTHR30349:SF64">
    <property type="entry name" value="PROPHAGE INTEGRASE INTD-RELATED"/>
    <property type="match status" value="1"/>
</dbReference>
<organism evidence="9 10">
    <name type="scientific">Mogibacterium timidum ATCC 33093</name>
    <dbReference type="NCBI Taxonomy" id="1401079"/>
    <lineage>
        <taxon>Bacteria</taxon>
        <taxon>Bacillati</taxon>
        <taxon>Bacillota</taxon>
        <taxon>Clostridia</taxon>
        <taxon>Peptostreptococcales</taxon>
        <taxon>Anaerovoracaceae</taxon>
        <taxon>Mogibacterium</taxon>
    </lineage>
</organism>
<evidence type="ECO:0000313" key="9">
    <source>
        <dbReference type="EMBL" id="EUC51590.1"/>
    </source>
</evidence>
<proteinExistence type="inferred from homology"/>
<dbReference type="CDD" id="cd01189">
    <property type="entry name" value="INT_ICEBs1_C_like"/>
    <property type="match status" value="1"/>
</dbReference>
<dbReference type="GO" id="GO:0006310">
    <property type="term" value="P:DNA recombination"/>
    <property type="evidence" value="ECO:0007669"/>
    <property type="project" value="UniProtKB-KW"/>
</dbReference>
<keyword evidence="4 6" id="KW-0238">DNA-binding</keyword>
<dbReference type="PROSITE" id="PS51898">
    <property type="entry name" value="TYR_RECOMBINASE"/>
    <property type="match status" value="1"/>
</dbReference>
<dbReference type="Gene3D" id="1.10.150.130">
    <property type="match status" value="1"/>
</dbReference>
<dbReference type="GO" id="GO:0015074">
    <property type="term" value="P:DNA integration"/>
    <property type="evidence" value="ECO:0007669"/>
    <property type="project" value="UniProtKB-KW"/>
</dbReference>
<dbReference type="Pfam" id="PF14657">
    <property type="entry name" value="Arm-DNA-bind_4"/>
    <property type="match status" value="1"/>
</dbReference>
<keyword evidence="5" id="KW-0233">DNA recombination</keyword>
<comment type="function">
    <text evidence="1">Site-specific tyrosine recombinase, which acts by catalyzing the cutting and rejoining of the recombining DNA molecules.</text>
</comment>
<evidence type="ECO:0000256" key="1">
    <source>
        <dbReference type="ARBA" id="ARBA00003283"/>
    </source>
</evidence>
<dbReference type="InterPro" id="IPR004107">
    <property type="entry name" value="Integrase_SAM-like_N"/>
</dbReference>
<dbReference type="PROSITE" id="PS51900">
    <property type="entry name" value="CB"/>
    <property type="match status" value="1"/>
</dbReference>
<evidence type="ECO:0000256" key="5">
    <source>
        <dbReference type="ARBA" id="ARBA00023172"/>
    </source>
</evidence>
<dbReference type="InterPro" id="IPR010998">
    <property type="entry name" value="Integrase_recombinase_N"/>
</dbReference>
<evidence type="ECO:0000256" key="4">
    <source>
        <dbReference type="ARBA" id="ARBA00023125"/>
    </source>
</evidence>
<dbReference type="PATRIC" id="fig|1401079.3.peg.1535"/>
<dbReference type="Pfam" id="PF14659">
    <property type="entry name" value="Phage_int_SAM_3"/>
    <property type="match status" value="1"/>
</dbReference>
<accession>X8IP77</accession>
<comment type="similarity">
    <text evidence="2">Belongs to the 'phage' integrase family.</text>
</comment>
<dbReference type="InterPro" id="IPR044068">
    <property type="entry name" value="CB"/>
</dbReference>
<evidence type="ECO:0000259" key="8">
    <source>
        <dbReference type="PROSITE" id="PS51900"/>
    </source>
</evidence>
<dbReference type="AlphaFoldDB" id="X8IP77"/>